<sequence length="959" mass="110380">MILWNSYAQALLEVAPSRILASLLGEYELPEKWRHLSSYPVTERPGLEKFVLKHPISAVEKPLEKLSNFWFNASEEERRHFIETLRKAEESIARKIESADSMEKFARLWNDLPEKLEEEYQKALEGEGFENARDIAGELVHFPADPYVPDHDWLSRLDVYARLRDGNARLLRFKLSPVQGFIANARTERDLWAGSHILSLLTYLAISELWRSFGPHALVIPHLRDQPFFEHELGKELDERELQIANMPNKVLAIVPADEDVESLGEKIEDSIRGFLEKLFRAAWEFYGMGEFFEKKDVYDLTVRKYFSITVETVPLTKLDGIIEESLKAYLETLPDNFESEVHHYPELFTLLDQYTDFSSVRHDRSEQPGGFRCTLCGENLAIGGNDKYEKDGRVEYVKYKHVTEKWNDLRERLWARKIYDIKEKERLCPLCLTKRFYPRFYVLWVKNYPMVGKDASEIKAMAEGKKKELKRFRSVSEVALRRPTAEALKRFENGELKANEKPVTWYDVFLYLALDVFPEWRDEFRKPTFTGDKAKEFTDKLRELSEALRLLFERLAPNAEVFYVESLTDKEALAKVYGVNVDKLKDIDVSAIARALKELVTFIGEPPKYYAILKMDGDNMGKVLSGSKAVKDVGEYFARESTIGANRPATPVIHTTITRSLSEFAVKHVSAVSETHDAELLYAGGDDVLALSSTDEAFGLAYEVQGEFTEDWVGYEPLQGETRSMSGGILITYYKEPLYTAVPGVNGLEHLAKESGRNGLAIGYRKHSGAFYRVAVNWELFKGGYYSSLLREFKREKISRKLIYELDTVTWPNEPRAVLNLLKYEFLRHSNYDKKKEREGLIEALANFLWLVRNVRAFLTKEDLRGMENGPDESRLEEFNEEIKEVIVSDPEKPGRFRWEDIKALAEELIDGEEPHGEAWFDELSKRLSSELAGVVFKKQVHGAATLLKILLEAGVGA</sequence>
<evidence type="ECO:0000313" key="4">
    <source>
        <dbReference type="EMBL" id="AIU70782.1"/>
    </source>
</evidence>
<dbReference type="InterPro" id="IPR000160">
    <property type="entry name" value="GGDEF_dom"/>
</dbReference>
<dbReference type="OrthoDB" id="148218at2157"/>
<evidence type="ECO:0000256" key="1">
    <source>
        <dbReference type="ARBA" id="ARBA00022741"/>
    </source>
</evidence>
<dbReference type="InterPro" id="IPR013407">
    <property type="entry name" value="CRISPR-assoc_prot_Cmr2"/>
</dbReference>
<dbReference type="InterPro" id="IPR043128">
    <property type="entry name" value="Rev_trsase/Diguanyl_cyclase"/>
</dbReference>
<dbReference type="NCBIfam" id="TIGR02577">
    <property type="entry name" value="cas_TM1794_Cmr2"/>
    <property type="match status" value="1"/>
</dbReference>
<keyword evidence="1" id="KW-0547">Nucleotide-binding</keyword>
<dbReference type="Pfam" id="PF12469">
    <property type="entry name" value="Cmr2_N"/>
    <property type="match status" value="1"/>
</dbReference>
<dbReference type="GO" id="GO:0000166">
    <property type="term" value="F:nucleotide binding"/>
    <property type="evidence" value="ECO:0007669"/>
    <property type="project" value="UniProtKB-KW"/>
</dbReference>
<dbReference type="GeneID" id="25153917"/>
<dbReference type="PANTHER" id="PTHR36528">
    <property type="entry name" value="CRISPR SYSTEM SINGLE-STRAND-SPECIFIC DEOXYRIBONUCLEASE CAS10/CSM1 (SUBTYPE III-A)"/>
    <property type="match status" value="1"/>
</dbReference>
<dbReference type="Gene3D" id="3.30.70.2220">
    <property type="entry name" value="CRISPR-Cas system, Cmr2 subunit, D1 domain, cysteine cluster"/>
    <property type="match status" value="1"/>
</dbReference>
<dbReference type="InterPro" id="IPR024615">
    <property type="entry name" value="CRISPR-assoc_Cmr2_N"/>
</dbReference>
<dbReference type="KEGG" id="teu:TEU_10800"/>
<keyword evidence="2" id="KW-0051">Antiviral defense</keyword>
<dbReference type="AlphaFoldDB" id="A0A097QWB6"/>
<dbReference type="PROSITE" id="PS50887">
    <property type="entry name" value="GGDEF"/>
    <property type="match status" value="1"/>
</dbReference>
<dbReference type="RefSeq" id="WP_050003742.1">
    <property type="nucleotide sequence ID" value="NZ_CP008887.1"/>
</dbReference>
<gene>
    <name evidence="4" type="ORF">TEU_10800</name>
</gene>
<protein>
    <recommendedName>
        <fullName evidence="3">GGDEF domain-containing protein</fullName>
    </recommendedName>
</protein>
<keyword evidence="5" id="KW-1185">Reference proteome</keyword>
<dbReference type="Gene3D" id="1.20.120.1260">
    <property type="entry name" value="CRISPR-Cas system, Cmr2 subunit, D4 domain, six-helix bundle"/>
    <property type="match status" value="1"/>
</dbReference>
<dbReference type="InterPro" id="IPR038242">
    <property type="entry name" value="Cmr2_N"/>
</dbReference>
<dbReference type="STRING" id="1505907.TEU_10800"/>
<dbReference type="GO" id="GO:0051607">
    <property type="term" value="P:defense response to virus"/>
    <property type="evidence" value="ECO:0007669"/>
    <property type="project" value="UniProtKB-KW"/>
</dbReference>
<evidence type="ECO:0000313" key="5">
    <source>
        <dbReference type="Proteomes" id="UP000029980"/>
    </source>
</evidence>
<organism evidence="4 5">
    <name type="scientific">Thermococcus eurythermalis</name>
    <dbReference type="NCBI Taxonomy" id="1505907"/>
    <lineage>
        <taxon>Archaea</taxon>
        <taxon>Methanobacteriati</taxon>
        <taxon>Methanobacteriota</taxon>
        <taxon>Thermococci</taxon>
        <taxon>Thermococcales</taxon>
        <taxon>Thermococcaceae</taxon>
        <taxon>Thermococcus</taxon>
    </lineage>
</organism>
<evidence type="ECO:0000256" key="2">
    <source>
        <dbReference type="ARBA" id="ARBA00023118"/>
    </source>
</evidence>
<dbReference type="Pfam" id="PF22335">
    <property type="entry name" value="Cas10-Cmr2_palm2"/>
    <property type="match status" value="1"/>
</dbReference>
<dbReference type="Proteomes" id="UP000029980">
    <property type="component" value="Chromosome"/>
</dbReference>
<accession>A0A097QWB6</accession>
<dbReference type="HOGENOM" id="CLU_012640_0_0_2"/>
<proteinExistence type="predicted"/>
<dbReference type="InterPro" id="IPR052117">
    <property type="entry name" value="Cas10/Csm1_subtype-III-A"/>
</dbReference>
<evidence type="ECO:0000259" key="3">
    <source>
        <dbReference type="PROSITE" id="PS50887"/>
    </source>
</evidence>
<feature type="domain" description="GGDEF" evidence="3">
    <location>
        <begin position="609"/>
        <end position="766"/>
    </location>
</feature>
<reference evidence="4 5" key="1">
    <citation type="journal article" date="2015" name="Int. J. Syst. Evol. Microbiol.">
        <title>Thermococcus eurythermalis sp. nov., a conditional piezophilic hyperthermophilic archaeon with a wide temperature range isolated from an oil-immersed chimney in the Guaymas Basin.</title>
        <authorList>
            <person name="Zhao W."/>
            <person name="Zeng X."/>
            <person name="Xiao X."/>
        </authorList>
    </citation>
    <scope>NUCLEOTIDE SEQUENCE [LARGE SCALE GENOMIC DNA]</scope>
    <source>
        <strain evidence="4 5">A501</strain>
    </source>
</reference>
<name>A0A097QWB6_9EURY</name>
<dbReference type="Gene3D" id="3.30.70.270">
    <property type="match status" value="1"/>
</dbReference>
<dbReference type="InterPro" id="IPR054767">
    <property type="entry name" value="Cas10-Cmr2_palm2"/>
</dbReference>
<dbReference type="EMBL" id="CP008887">
    <property type="protein sequence ID" value="AIU70782.1"/>
    <property type="molecule type" value="Genomic_DNA"/>
</dbReference>
<dbReference type="PANTHER" id="PTHR36528:SF1">
    <property type="entry name" value="CRISPR SYSTEM SINGLE-STRAND-SPECIFIC DEOXYRIBONUCLEASE CAS10_CSM1 (SUBTYPE III-A)"/>
    <property type="match status" value="1"/>
</dbReference>